<evidence type="ECO:0000313" key="1">
    <source>
        <dbReference type="EMBL" id="SAK82416.1"/>
    </source>
</evidence>
<name>A0A158CKM0_9BURK</name>
<reference evidence="1" key="1">
    <citation type="submission" date="2016-01" db="EMBL/GenBank/DDBJ databases">
        <authorList>
            <person name="Peeters C."/>
        </authorList>
    </citation>
    <scope>NUCLEOTIDE SEQUENCE</scope>
    <source>
        <strain evidence="1">LMG 29322</strain>
    </source>
</reference>
<proteinExistence type="predicted"/>
<dbReference type="InterPro" id="IPR031322">
    <property type="entry name" value="Shikimate/glucono_kinase"/>
</dbReference>
<dbReference type="Pfam" id="PF01202">
    <property type="entry name" value="SKI"/>
    <property type="match status" value="1"/>
</dbReference>
<dbReference type="InterPro" id="IPR027417">
    <property type="entry name" value="P-loop_NTPase"/>
</dbReference>
<gene>
    <name evidence="1" type="ORF">AWB79_05482</name>
</gene>
<dbReference type="EMBL" id="FCOA02000023">
    <property type="protein sequence ID" value="SAK82416.1"/>
    <property type="molecule type" value="Genomic_DNA"/>
</dbReference>
<evidence type="ECO:0000313" key="2">
    <source>
        <dbReference type="Proteomes" id="UP000054851"/>
    </source>
</evidence>
<sequence length="172" mass="19156">MTNPETEIQELDELEVAVRDIRAGVVTFDGCTGVGKTTLAMTISQRVGLPLVDLDDFINPNEGHFVEALQADQLSAKMASELARNAVVLVSGVCMREVLARIRYPATLSVYVLRKTPMGLPGDWDCFYVEEGIEAQQDMLALYSELEFEVYAYHRGHRPRSSADIIFTRIAD</sequence>
<protein>
    <recommendedName>
        <fullName evidence="3">Shikimate kinase</fullName>
    </recommendedName>
</protein>
<evidence type="ECO:0008006" key="3">
    <source>
        <dbReference type="Google" id="ProtNLM"/>
    </source>
</evidence>
<comment type="caution">
    <text evidence="1">The sequence shown here is derived from an EMBL/GenBank/DDBJ whole genome shotgun (WGS) entry which is preliminary data.</text>
</comment>
<accession>A0A158CKM0</accession>
<dbReference type="AlphaFoldDB" id="A0A158CKM0"/>
<dbReference type="OrthoDB" id="7210594at2"/>
<organism evidence="1 2">
    <name type="scientific">Caballeronia hypogeia</name>
    <dbReference type="NCBI Taxonomy" id="1777140"/>
    <lineage>
        <taxon>Bacteria</taxon>
        <taxon>Pseudomonadati</taxon>
        <taxon>Pseudomonadota</taxon>
        <taxon>Betaproteobacteria</taxon>
        <taxon>Burkholderiales</taxon>
        <taxon>Burkholderiaceae</taxon>
        <taxon>Caballeronia</taxon>
    </lineage>
</organism>
<dbReference type="RefSeq" id="WP_061170561.1">
    <property type="nucleotide sequence ID" value="NZ_FCOA02000023.1"/>
</dbReference>
<dbReference type="Proteomes" id="UP000054851">
    <property type="component" value="Unassembled WGS sequence"/>
</dbReference>
<dbReference type="Gene3D" id="3.40.50.300">
    <property type="entry name" value="P-loop containing nucleotide triphosphate hydrolases"/>
    <property type="match status" value="1"/>
</dbReference>
<dbReference type="SUPFAM" id="SSF52540">
    <property type="entry name" value="P-loop containing nucleoside triphosphate hydrolases"/>
    <property type="match status" value="1"/>
</dbReference>
<keyword evidence="2" id="KW-1185">Reference proteome</keyword>